<evidence type="ECO:0000256" key="6">
    <source>
        <dbReference type="ARBA" id="ARBA00023136"/>
    </source>
</evidence>
<keyword evidence="4" id="KW-0125">Carotenoid biosynthesis</keyword>
<feature type="transmembrane region" description="Helical" evidence="8">
    <location>
        <begin position="12"/>
        <end position="32"/>
    </location>
</feature>
<name>A0A2U9II42_9CREN</name>
<keyword evidence="3 8" id="KW-0812">Transmembrane</keyword>
<evidence type="ECO:0000259" key="9">
    <source>
        <dbReference type="Pfam" id="PF18916"/>
    </source>
</evidence>
<dbReference type="Proteomes" id="UP000248044">
    <property type="component" value="Chromosome"/>
</dbReference>
<dbReference type="GO" id="GO:0016020">
    <property type="term" value="C:membrane"/>
    <property type="evidence" value="ECO:0007669"/>
    <property type="project" value="UniProtKB-SubCell"/>
</dbReference>
<keyword evidence="7" id="KW-0413">Isomerase</keyword>
<feature type="transmembrane region" description="Helical" evidence="8">
    <location>
        <begin position="83"/>
        <end position="100"/>
    </location>
</feature>
<accession>A0A2U9II42</accession>
<feature type="transmembrane region" description="Helical" evidence="8">
    <location>
        <begin position="201"/>
        <end position="221"/>
    </location>
</feature>
<evidence type="ECO:0000313" key="10">
    <source>
        <dbReference type="EMBL" id="AWR95681.1"/>
    </source>
</evidence>
<keyword evidence="11" id="KW-1185">Reference proteome</keyword>
<dbReference type="OrthoDB" id="42957at2157"/>
<proteinExistence type="predicted"/>
<dbReference type="EMBL" id="CP029289">
    <property type="protein sequence ID" value="AWR95681.1"/>
    <property type="molecule type" value="Genomic_DNA"/>
</dbReference>
<dbReference type="RefSeq" id="WP_110271559.1">
    <property type="nucleotide sequence ID" value="NZ_CP029289.2"/>
</dbReference>
<feature type="transmembrane region" description="Helical" evidence="8">
    <location>
        <begin position="136"/>
        <end position="154"/>
    </location>
</feature>
<dbReference type="GeneID" id="36833468"/>
<evidence type="ECO:0000256" key="8">
    <source>
        <dbReference type="SAM" id="Phobius"/>
    </source>
</evidence>
<dbReference type="GO" id="GO:0045436">
    <property type="term" value="F:lycopene beta cyclase activity"/>
    <property type="evidence" value="ECO:0007669"/>
    <property type="project" value="UniProtKB-ARBA"/>
</dbReference>
<dbReference type="AlphaFoldDB" id="A0A2U9II42"/>
<reference evidence="10 11" key="1">
    <citation type="submission" date="2018-05" db="EMBL/GenBank/DDBJ databases">
        <title>Complete Genome Sequences of Extremely Thermoacidophilic, Metal-Mobilizing Type-Strain Members of the Archaeal Family Sulfolobaceae: Acidianus brierleyi DSM-1651T, Acidianus sulfidivorans DSM-18786T, Metallosphaera hakonensis DSM-7519T, and Metallosphaera prunae DSM-10039T.</title>
        <authorList>
            <person name="Counts J.A."/>
            <person name="Kelly R.M."/>
        </authorList>
    </citation>
    <scope>NUCLEOTIDE SEQUENCE [LARGE SCALE GENOMIC DNA]</scope>
    <source>
        <strain evidence="10 11">DSM 1651</strain>
    </source>
</reference>
<gene>
    <name evidence="10" type="ORF">DFR85_14890</name>
</gene>
<comment type="subcellular location">
    <subcellularLocation>
        <location evidence="1">Membrane</location>
        <topology evidence="1">Multi-pass membrane protein</topology>
    </subcellularLocation>
</comment>
<evidence type="ECO:0000256" key="4">
    <source>
        <dbReference type="ARBA" id="ARBA00022746"/>
    </source>
</evidence>
<evidence type="ECO:0000256" key="7">
    <source>
        <dbReference type="ARBA" id="ARBA00023235"/>
    </source>
</evidence>
<feature type="transmembrane region" description="Helical" evidence="8">
    <location>
        <begin position="39"/>
        <end position="59"/>
    </location>
</feature>
<evidence type="ECO:0000256" key="3">
    <source>
        <dbReference type="ARBA" id="ARBA00022692"/>
    </source>
</evidence>
<feature type="transmembrane region" description="Helical" evidence="8">
    <location>
        <begin position="166"/>
        <end position="189"/>
    </location>
</feature>
<feature type="domain" description="Lycopene cyclase" evidence="9">
    <location>
        <begin position="134"/>
        <end position="223"/>
    </location>
</feature>
<dbReference type="NCBIfam" id="TIGR03462">
    <property type="entry name" value="CarR_dom_SF"/>
    <property type="match status" value="2"/>
</dbReference>
<comment type="pathway">
    <text evidence="2">Carotenoid biosynthesis.</text>
</comment>
<sequence>MEFNIFLPHLAYVEIDSMIFFPTLLISILFKVRRYYKSLAFSIGIVAPLYVIWDFLATLKDSWSFNPKWILGIRIVDLPIEEVFFFIVTPFATLLIYDFVRTKVSDREVNWITRELMILIALFLLAIDVFLTEYSYTFIVLIYLSSSILLVEFLDPEMFRSRNYWIFLGLTYIPFFVFDYFLTSLPVVVYGPHSILGVRMFTIPIEDAIYSFSMMNFYTVFYRKGVKFWNSA</sequence>
<dbReference type="InterPro" id="IPR017825">
    <property type="entry name" value="Lycopene_cyclase_dom"/>
</dbReference>
<keyword evidence="6 8" id="KW-0472">Membrane</keyword>
<dbReference type="Pfam" id="PF18916">
    <property type="entry name" value="Lycopene_cyc"/>
    <property type="match status" value="2"/>
</dbReference>
<evidence type="ECO:0000256" key="5">
    <source>
        <dbReference type="ARBA" id="ARBA00022989"/>
    </source>
</evidence>
<evidence type="ECO:0000256" key="1">
    <source>
        <dbReference type="ARBA" id="ARBA00004141"/>
    </source>
</evidence>
<dbReference type="KEGG" id="abri:DFR85_14890"/>
<organism evidence="10 11">
    <name type="scientific">Acidianus brierleyi</name>
    <dbReference type="NCBI Taxonomy" id="41673"/>
    <lineage>
        <taxon>Archaea</taxon>
        <taxon>Thermoproteota</taxon>
        <taxon>Thermoprotei</taxon>
        <taxon>Sulfolobales</taxon>
        <taxon>Sulfolobaceae</taxon>
        <taxon>Acidianus</taxon>
    </lineage>
</organism>
<evidence type="ECO:0000256" key="2">
    <source>
        <dbReference type="ARBA" id="ARBA00004829"/>
    </source>
</evidence>
<evidence type="ECO:0000313" key="11">
    <source>
        <dbReference type="Proteomes" id="UP000248044"/>
    </source>
</evidence>
<keyword evidence="5 8" id="KW-1133">Transmembrane helix</keyword>
<dbReference type="GO" id="GO:0016872">
    <property type="term" value="F:intramolecular lyase activity"/>
    <property type="evidence" value="ECO:0007669"/>
    <property type="project" value="InterPro"/>
</dbReference>
<protein>
    <submittedName>
        <fullName evidence="10">Lycopene cyclase domain-containing protein</fullName>
    </submittedName>
</protein>
<feature type="domain" description="Lycopene cyclase" evidence="9">
    <location>
        <begin position="12"/>
        <end position="99"/>
    </location>
</feature>
<feature type="transmembrane region" description="Helical" evidence="8">
    <location>
        <begin position="112"/>
        <end position="130"/>
    </location>
</feature>
<dbReference type="GO" id="GO:0016117">
    <property type="term" value="P:carotenoid biosynthetic process"/>
    <property type="evidence" value="ECO:0007669"/>
    <property type="project" value="UniProtKB-KW"/>
</dbReference>